<dbReference type="STRING" id="4781.A0A0P1B083"/>
<organism evidence="3 4">
    <name type="scientific">Plasmopara halstedii</name>
    <name type="common">Downy mildew of sunflower</name>
    <dbReference type="NCBI Taxonomy" id="4781"/>
    <lineage>
        <taxon>Eukaryota</taxon>
        <taxon>Sar</taxon>
        <taxon>Stramenopiles</taxon>
        <taxon>Oomycota</taxon>
        <taxon>Peronosporomycetes</taxon>
        <taxon>Peronosporales</taxon>
        <taxon>Peronosporaceae</taxon>
        <taxon>Plasmopara</taxon>
    </lineage>
</organism>
<feature type="chain" id="PRO_5006059088" description="RxLR-like protein" evidence="2">
    <location>
        <begin position="24"/>
        <end position="262"/>
    </location>
</feature>
<dbReference type="RefSeq" id="XP_024583912.1">
    <property type="nucleotide sequence ID" value="XM_024718521.1"/>
</dbReference>
<dbReference type="Proteomes" id="UP000054928">
    <property type="component" value="Unassembled WGS sequence"/>
</dbReference>
<evidence type="ECO:0008006" key="5">
    <source>
        <dbReference type="Google" id="ProtNLM"/>
    </source>
</evidence>
<name>A0A0P1B083_PLAHL</name>
<evidence type="ECO:0000256" key="2">
    <source>
        <dbReference type="SAM" id="SignalP"/>
    </source>
</evidence>
<keyword evidence="4" id="KW-1185">Reference proteome</keyword>
<feature type="signal peptide" evidence="2">
    <location>
        <begin position="1"/>
        <end position="23"/>
    </location>
</feature>
<accession>A0A0P1B083</accession>
<dbReference type="EMBL" id="CCYD01002589">
    <property type="protein sequence ID" value="CEG47543.1"/>
    <property type="molecule type" value="Genomic_DNA"/>
</dbReference>
<dbReference type="OMA" id="FARISKQ"/>
<feature type="compositionally biased region" description="Basic residues" evidence="1">
    <location>
        <begin position="253"/>
        <end position="262"/>
    </location>
</feature>
<reference evidence="4" key="1">
    <citation type="submission" date="2014-09" db="EMBL/GenBank/DDBJ databases">
        <authorList>
            <person name="Sharma Rahul"/>
            <person name="Thines Marco"/>
        </authorList>
    </citation>
    <scope>NUCLEOTIDE SEQUENCE [LARGE SCALE GENOMIC DNA]</scope>
</reference>
<sequence>MVATTSVSAMIVAVTTLIDYAQAHGYIAKPPPTWKSKETNKWVVEIKPLWDGPWDKSKGDEGLLSTFKELAAKNNYKNVRTLMDGNPAFGEDCGFTDPKGKPVDPPSDGTATFSRGIVHAGPCELWCNDKMILQNDDCQSAYGDGTQQTITVFKPVKYSLCPSGGGLLRFYWLALQRLQGKVVWQAYKNCIPLTGPGSGGGDSNAGKDSYGDSDPTQTPYEEDPTQVSPTPNNDSKSPSSESPQVAPAPPPKSKCKGARRRD</sequence>
<keyword evidence="2" id="KW-0732">Signal</keyword>
<dbReference type="GeneID" id="36399466"/>
<dbReference type="OrthoDB" id="164290at2759"/>
<feature type="region of interest" description="Disordered" evidence="1">
    <location>
        <begin position="195"/>
        <end position="262"/>
    </location>
</feature>
<dbReference type="AlphaFoldDB" id="A0A0P1B083"/>
<protein>
    <recommendedName>
        <fullName evidence="5">RxLR-like protein</fullName>
    </recommendedName>
</protein>
<evidence type="ECO:0000313" key="3">
    <source>
        <dbReference type="EMBL" id="CEG47543.1"/>
    </source>
</evidence>
<feature type="compositionally biased region" description="Polar residues" evidence="1">
    <location>
        <begin position="214"/>
        <end position="243"/>
    </location>
</feature>
<evidence type="ECO:0000256" key="1">
    <source>
        <dbReference type="SAM" id="MobiDB-lite"/>
    </source>
</evidence>
<evidence type="ECO:0000313" key="4">
    <source>
        <dbReference type="Proteomes" id="UP000054928"/>
    </source>
</evidence>
<proteinExistence type="predicted"/>